<reference evidence="1" key="2">
    <citation type="submission" date="2020-05" db="UniProtKB">
        <authorList>
            <consortium name="EnsemblMetazoa"/>
        </authorList>
    </citation>
    <scope>IDENTIFICATION</scope>
    <source>
        <strain evidence="1">IAEA</strain>
    </source>
</reference>
<dbReference type="AlphaFoldDB" id="A0A1B0BET6"/>
<dbReference type="Proteomes" id="UP000092460">
    <property type="component" value="Unassembled WGS sequence"/>
</dbReference>
<organism evidence="1 2">
    <name type="scientific">Glossina palpalis gambiensis</name>
    <dbReference type="NCBI Taxonomy" id="67801"/>
    <lineage>
        <taxon>Eukaryota</taxon>
        <taxon>Metazoa</taxon>
        <taxon>Ecdysozoa</taxon>
        <taxon>Arthropoda</taxon>
        <taxon>Hexapoda</taxon>
        <taxon>Insecta</taxon>
        <taxon>Pterygota</taxon>
        <taxon>Neoptera</taxon>
        <taxon>Endopterygota</taxon>
        <taxon>Diptera</taxon>
        <taxon>Brachycera</taxon>
        <taxon>Muscomorpha</taxon>
        <taxon>Hippoboscoidea</taxon>
        <taxon>Glossinidae</taxon>
        <taxon>Glossina</taxon>
    </lineage>
</organism>
<evidence type="ECO:0000313" key="1">
    <source>
        <dbReference type="EnsemblMetazoa" id="GPPI027719-PA"/>
    </source>
</evidence>
<sequence length="103" mass="12345">MWTVHCREDSVFRYFPTIGNAMKKTLQNITQCHIDFNKEKHFESISLTKSAMTLCFEFILNPLRPYHITSTLILPDFILCEEKKQNFGRQHSLHWLEIERTRT</sequence>
<proteinExistence type="predicted"/>
<evidence type="ECO:0000313" key="2">
    <source>
        <dbReference type="Proteomes" id="UP000092460"/>
    </source>
</evidence>
<accession>A0A1B0BET6</accession>
<dbReference type="VEuPathDB" id="VectorBase:GPPI027719"/>
<keyword evidence="2" id="KW-1185">Reference proteome</keyword>
<name>A0A1B0BET6_9MUSC</name>
<reference evidence="2" key="1">
    <citation type="submission" date="2015-01" db="EMBL/GenBank/DDBJ databases">
        <authorList>
            <person name="Aksoy S."/>
            <person name="Warren W."/>
            <person name="Wilson R.K."/>
        </authorList>
    </citation>
    <scope>NUCLEOTIDE SEQUENCE [LARGE SCALE GENOMIC DNA]</scope>
    <source>
        <strain evidence="2">IAEA</strain>
    </source>
</reference>
<dbReference type="EMBL" id="JXJN01013009">
    <property type="status" value="NOT_ANNOTATED_CDS"/>
    <property type="molecule type" value="Genomic_DNA"/>
</dbReference>
<dbReference type="EnsemblMetazoa" id="GPPI027719-RA">
    <property type="protein sequence ID" value="GPPI027719-PA"/>
    <property type="gene ID" value="GPPI027719"/>
</dbReference>
<protein>
    <submittedName>
        <fullName evidence="1">Uncharacterized protein</fullName>
    </submittedName>
</protein>